<evidence type="ECO:0000313" key="3">
    <source>
        <dbReference type="Proteomes" id="UP000241071"/>
    </source>
</evidence>
<dbReference type="Proteomes" id="UP000241071">
    <property type="component" value="Segment"/>
</dbReference>
<evidence type="ECO:0000313" key="2">
    <source>
        <dbReference type="EMBL" id="AGF84937.1"/>
    </source>
</evidence>
<dbReference type="EMBL" id="KC008572">
    <property type="protein sequence ID" value="AGF84937.1"/>
    <property type="molecule type" value="Genomic_DNA"/>
</dbReference>
<gene>
    <name evidence="2" type="ORF">glt_00128</name>
</gene>
<proteinExistence type="inferred from homology"/>
<organism evidence="2 3">
    <name type="scientific">Moumouvirus goulette</name>
    <dbReference type="NCBI Taxonomy" id="1247379"/>
    <lineage>
        <taxon>Viruses</taxon>
        <taxon>Varidnaviria</taxon>
        <taxon>Bamfordvirae</taxon>
        <taxon>Nucleocytoviricota</taxon>
        <taxon>Megaviricetes</taxon>
        <taxon>Imitervirales</taxon>
        <taxon>Mimiviridae</taxon>
        <taxon>Megamimivirinae</taxon>
        <taxon>Moumouvirus</taxon>
        <taxon>Moumouvirus goulettemassiliense</taxon>
    </lineage>
</organism>
<accession>M1PW34</accession>
<dbReference type="InterPro" id="IPR043885">
    <property type="entry name" value="DUF5847"/>
</dbReference>
<name>M1PW34_9VIRU</name>
<dbReference type="Pfam" id="PF19165">
    <property type="entry name" value="DUF5847"/>
    <property type="match status" value="1"/>
</dbReference>
<evidence type="ECO:0000256" key="1">
    <source>
        <dbReference type="ARBA" id="ARBA00023598"/>
    </source>
</evidence>
<keyword evidence="3" id="KW-1185">Reference proteome</keyword>
<comment type="similarity">
    <text evidence="1">Belongs to the mimivirus R160 family.</text>
</comment>
<sequence length="187" mass="22282">MFNSYENKNVKDKMSKQINILVDYLQQIISSCENINNNYNKIILLVKKTNGKLVRQEIIGDYNYGLSPEKIKHILTNIHDDIYKLYMQLLMYFTRFMDVYFLRRFLDKNYITNTIVYTGAYHSMVYVEILSRDFGFKITHVSYPKNIDVNEINNKIKNLNANELSKIFYPDELLQCSDITHFPNNFL</sequence>
<reference evidence="2 3" key="1">
    <citation type="submission" date="2012-10" db="EMBL/GenBank/DDBJ databases">
        <title>Complete genome sequence of Moumouvirus goulette.</title>
        <authorList>
            <person name="Fournous G."/>
            <person name="Bougalmi M."/>
            <person name="Colson P."/>
        </authorList>
    </citation>
    <scope>NUCLEOTIDE SEQUENCE [LARGE SCALE GENOMIC DNA]</scope>
</reference>
<protein>
    <submittedName>
        <fullName evidence="2">Uncharacterized protein</fullName>
    </submittedName>
</protein>